<reference evidence="1 2" key="1">
    <citation type="journal article" date="2019" name="Mol. Biol. Evol.">
        <title>Blast fungal genomes show frequent chromosomal changes, gene gains and losses, and effector gene turnover.</title>
        <authorList>
            <person name="Gomez Luciano L.B."/>
            <person name="Jason Tsai I."/>
            <person name="Chuma I."/>
            <person name="Tosa Y."/>
            <person name="Chen Y.H."/>
            <person name="Li J.Y."/>
            <person name="Li M.Y."/>
            <person name="Jade Lu M.Y."/>
            <person name="Nakayashiki H."/>
            <person name="Li W.H."/>
        </authorList>
    </citation>
    <scope>NUCLEOTIDE SEQUENCE [LARGE SCALE GENOMIC DNA]</scope>
    <source>
        <strain evidence="1">MZ5-1-6</strain>
    </source>
</reference>
<evidence type="ECO:0000313" key="2">
    <source>
        <dbReference type="Proteomes" id="UP000294847"/>
    </source>
</evidence>
<gene>
    <name evidence="1" type="ORF">PoMZ_05291</name>
</gene>
<organism evidence="1 2">
    <name type="scientific">Pyricularia oryzae</name>
    <name type="common">Rice blast fungus</name>
    <name type="synonym">Magnaporthe oryzae</name>
    <dbReference type="NCBI Taxonomy" id="318829"/>
    <lineage>
        <taxon>Eukaryota</taxon>
        <taxon>Fungi</taxon>
        <taxon>Dikarya</taxon>
        <taxon>Ascomycota</taxon>
        <taxon>Pezizomycotina</taxon>
        <taxon>Sordariomycetes</taxon>
        <taxon>Sordariomycetidae</taxon>
        <taxon>Magnaporthales</taxon>
        <taxon>Pyriculariaceae</taxon>
        <taxon>Pyricularia</taxon>
    </lineage>
</organism>
<accession>A0A4P7NMY2</accession>
<dbReference type="AlphaFoldDB" id="A0A4P7NMY2"/>
<protein>
    <submittedName>
        <fullName evidence="1">Uncharacterized protein</fullName>
    </submittedName>
</protein>
<proteinExistence type="predicted"/>
<dbReference type="EMBL" id="CP034209">
    <property type="protein sequence ID" value="QBZ63607.1"/>
    <property type="molecule type" value="Genomic_DNA"/>
</dbReference>
<evidence type="ECO:0000313" key="1">
    <source>
        <dbReference type="EMBL" id="QBZ63607.1"/>
    </source>
</evidence>
<name>A0A4P7NMY2_PYROR</name>
<dbReference type="Proteomes" id="UP000294847">
    <property type="component" value="Chromosome 6"/>
</dbReference>
<sequence>MLAGWGLRCGTALLHSALAEFATSLNSASVDNVGMVFPRLIKRSPVRLGSVIIPARILSSCALATVSQSVFRFKKLLWRSLSFEVQLWQQVAGELGDGWKPLEDERECVKEQAGSVQQEQLAGKAIIFHVMVLDETDHGLAFSSSMCIKTLVKKQGGKSSVRVRVGLTGRPDLLAIGSLVSY</sequence>